<evidence type="ECO:0000313" key="2">
    <source>
        <dbReference type="Proteomes" id="UP000615796"/>
    </source>
</evidence>
<sequence>MKFLVIDSAGRFLSRNQRFDTYHHNAAFDFKSFDEAENFVKIQVVYCEVSTL</sequence>
<dbReference type="EMBL" id="JACRUP010000028">
    <property type="protein sequence ID" value="MBC5853220.1"/>
    <property type="molecule type" value="Genomic_DNA"/>
</dbReference>
<keyword evidence="2" id="KW-1185">Reference proteome</keyword>
<dbReference type="AlphaFoldDB" id="A0A9X0UJT8"/>
<dbReference type="Proteomes" id="UP000615796">
    <property type="component" value="Unassembled WGS sequence"/>
</dbReference>
<name>A0A9X0UJT8_VIBME</name>
<gene>
    <name evidence="1" type="ORF">H8Q88_20285</name>
</gene>
<organism evidence="1 2">
    <name type="scientific">Vibrio metschnikovii</name>
    <dbReference type="NCBI Taxonomy" id="28172"/>
    <lineage>
        <taxon>Bacteria</taxon>
        <taxon>Pseudomonadati</taxon>
        <taxon>Pseudomonadota</taxon>
        <taxon>Gammaproteobacteria</taxon>
        <taxon>Vibrionales</taxon>
        <taxon>Vibrionaceae</taxon>
        <taxon>Vibrio</taxon>
    </lineage>
</organism>
<protein>
    <submittedName>
        <fullName evidence="1">Uncharacterized protein</fullName>
    </submittedName>
</protein>
<accession>A0A9X0UJT8</accession>
<reference evidence="1" key="1">
    <citation type="submission" date="2020-08" db="EMBL/GenBank/DDBJ databases">
        <title>Genome Sequencing and Pan-Genome Analysis of Migratory bird Vibrio Strains, Inner Mongolia.</title>
        <authorList>
            <person name="Zheng L."/>
        </authorList>
    </citation>
    <scope>NUCLEOTIDE SEQUENCE</scope>
    <source>
        <strain evidence="1">M13F</strain>
    </source>
</reference>
<comment type="caution">
    <text evidence="1">The sequence shown here is derived from an EMBL/GenBank/DDBJ whole genome shotgun (WGS) entry which is preliminary data.</text>
</comment>
<evidence type="ECO:0000313" key="1">
    <source>
        <dbReference type="EMBL" id="MBC5853220.1"/>
    </source>
</evidence>
<dbReference type="RefSeq" id="WP_187027366.1">
    <property type="nucleotide sequence ID" value="NZ_JACRUP010000028.1"/>
</dbReference>
<proteinExistence type="predicted"/>